<dbReference type="AlphaFoldDB" id="A0A1I4XX94"/>
<proteinExistence type="predicted"/>
<dbReference type="RefSeq" id="WP_092908580.1">
    <property type="nucleotide sequence ID" value="NZ_FOUZ01000010.1"/>
</dbReference>
<protein>
    <recommendedName>
        <fullName evidence="3">DUF4303 domain-containing protein</fullName>
    </recommendedName>
</protein>
<evidence type="ECO:0000313" key="2">
    <source>
        <dbReference type="Proteomes" id="UP000199149"/>
    </source>
</evidence>
<name>A0A1I4XX94_9FLAO</name>
<dbReference type="Pfam" id="PF14136">
    <property type="entry name" value="DUF4303"/>
    <property type="match status" value="1"/>
</dbReference>
<dbReference type="EMBL" id="FOUZ01000010">
    <property type="protein sequence ID" value="SFN30356.1"/>
    <property type="molecule type" value="Genomic_DNA"/>
</dbReference>
<gene>
    <name evidence="1" type="ORF">SAMN05421738_1103</name>
</gene>
<evidence type="ECO:0008006" key="3">
    <source>
        <dbReference type="Google" id="ProtNLM"/>
    </source>
</evidence>
<evidence type="ECO:0000313" key="1">
    <source>
        <dbReference type="EMBL" id="SFN30356.1"/>
    </source>
</evidence>
<organism evidence="1 2">
    <name type="scientific">Algoriella xinjiangensis</name>
    <dbReference type="NCBI Taxonomy" id="684065"/>
    <lineage>
        <taxon>Bacteria</taxon>
        <taxon>Pseudomonadati</taxon>
        <taxon>Bacteroidota</taxon>
        <taxon>Flavobacteriia</taxon>
        <taxon>Flavobacteriales</taxon>
        <taxon>Weeksellaceae</taxon>
        <taxon>Algoriella</taxon>
    </lineage>
</organism>
<sequence length="184" mass="22126">MDFNELKNKIAQSTKQAFLEIYTQNPTQEIYSFALCNNDSTIAIHPSANSVEFLSQIADEDDFNYYKYEPSEWKFEYKGAEILFKEINDLCKKAVDLHDDDEDWFYQFQNKINEKCIEVLEDLKNEDFFRKTTNQDLFLTFSVTDDDFNPKKQEEIITRLNNDFYKEDYFKWIKSWANNKKRAL</sequence>
<dbReference type="Proteomes" id="UP000199149">
    <property type="component" value="Unassembled WGS sequence"/>
</dbReference>
<reference evidence="2" key="1">
    <citation type="submission" date="2016-10" db="EMBL/GenBank/DDBJ databases">
        <authorList>
            <person name="Varghese N."/>
            <person name="Submissions S."/>
        </authorList>
    </citation>
    <scope>NUCLEOTIDE SEQUENCE [LARGE SCALE GENOMIC DNA]</scope>
    <source>
        <strain evidence="2">XJ109</strain>
    </source>
</reference>
<dbReference type="InterPro" id="IPR025409">
    <property type="entry name" value="DUF4303"/>
</dbReference>
<dbReference type="OrthoDB" id="2618657at2"/>
<accession>A0A1I4XX94</accession>
<keyword evidence="2" id="KW-1185">Reference proteome</keyword>